<evidence type="ECO:0000313" key="1">
    <source>
        <dbReference type="EMBL" id="MFC3150957.1"/>
    </source>
</evidence>
<dbReference type="InterPro" id="IPR050708">
    <property type="entry name" value="T6SS_VgrG/RHS"/>
</dbReference>
<reference evidence="2" key="1">
    <citation type="journal article" date="2019" name="Int. J. Syst. Evol. Microbiol.">
        <title>The Global Catalogue of Microorganisms (GCM) 10K type strain sequencing project: providing services to taxonomists for standard genome sequencing and annotation.</title>
        <authorList>
            <consortium name="The Broad Institute Genomics Platform"/>
            <consortium name="The Broad Institute Genome Sequencing Center for Infectious Disease"/>
            <person name="Wu L."/>
            <person name="Ma J."/>
        </authorList>
    </citation>
    <scope>NUCLEOTIDE SEQUENCE [LARGE SCALE GENOMIC DNA]</scope>
    <source>
        <strain evidence="2">KCTC 52438</strain>
    </source>
</reference>
<dbReference type="RefSeq" id="WP_386718835.1">
    <property type="nucleotide sequence ID" value="NZ_JBHRSZ010000004.1"/>
</dbReference>
<accession>A0ABV7HHX8</accession>
<dbReference type="EMBL" id="JBHRSZ010000004">
    <property type="protein sequence ID" value="MFC3150957.1"/>
    <property type="molecule type" value="Genomic_DNA"/>
</dbReference>
<comment type="caution">
    <text evidence="1">The sequence shown here is derived from an EMBL/GenBank/DDBJ whole genome shotgun (WGS) entry which is preliminary data.</text>
</comment>
<keyword evidence="2" id="KW-1185">Reference proteome</keyword>
<dbReference type="PANTHER" id="PTHR32305">
    <property type="match status" value="1"/>
</dbReference>
<dbReference type="Gene3D" id="2.180.10.10">
    <property type="entry name" value="RHS repeat-associated core"/>
    <property type="match status" value="1"/>
</dbReference>
<dbReference type="Proteomes" id="UP001595476">
    <property type="component" value="Unassembled WGS sequence"/>
</dbReference>
<gene>
    <name evidence="1" type="ORF">ACFOEK_07955</name>
</gene>
<sequence>MASHGGTTNYSYDSRNRLSTAVANGAVTAYHYFPNNWKDKVVYPNGTEVAYTYDQVGRVDTIVNQQTDDQSLISSFDYDYDDNGNRTEQIEIQNGFAASKQQTTSYVYDDLDRMASYIIVDNDTGNTVETAYRFYPSYDRETEVITETVGGVSTVTSNRSYRYDETNWLTDVTDQDSGKTISYSYDNNGNTLTKLDNIQATPEQTDFSYNSRNQLVKITRGPPSAQTSLGRYDYNYAGMRIRHLGSDRGDIEYIYDGLSILEEVQNNTGSLVAHYRYADRLISLTTPTDSQYYHFATLGTTANLSDANGNVAKSYRTDPYGEITHQEGASVNRQVFTGHEHDDETGLIYMKARFYDPDMARFITQDSYLGQPGTPPSLHRYLYAYGNPTVWVDPTGHVPALDETGQYLMDTGDKLLNMVDEDDGLASTAFFGVTAGANYLVGGVVETVNFGLNILGSEGYLGEGVQDRATEELHQAFDTIHHISQNKEEVASNLVNTVVNEIGGAAAGKRPSQANIIAGATSIFGAGGAAAPGKISQGLGQVGKSIANSKLVISATNTAERAIITGGNRIAEVGKSAASITRKTTNLTVNHAKSAVKAFKDYRSANAYASKLYSISGKYGKQAGAARIAYTKIIRVGKQYVPEIKQFGAHLEKLGKDVLGYSKPVAGQMDSPHAHHIVFKGNFFHRPAMRAALLRSRAVMEKHELNWYSGKENLVWAPNVKGQHTTANAQKVADILETADEVGGKRAVEKALKRIGKEMRNLEF</sequence>
<dbReference type="PANTHER" id="PTHR32305:SF15">
    <property type="entry name" value="PROTEIN RHSA-RELATED"/>
    <property type="match status" value="1"/>
</dbReference>
<evidence type="ECO:0000313" key="2">
    <source>
        <dbReference type="Proteomes" id="UP001595476"/>
    </source>
</evidence>
<dbReference type="NCBIfam" id="TIGR03696">
    <property type="entry name" value="Rhs_assc_core"/>
    <property type="match status" value="1"/>
</dbReference>
<protein>
    <submittedName>
        <fullName evidence="1">RHS repeat-associated core domain-containing protein</fullName>
    </submittedName>
</protein>
<dbReference type="InterPro" id="IPR022385">
    <property type="entry name" value="Rhs_assc_core"/>
</dbReference>
<name>A0ABV7HHX8_9GAMM</name>
<organism evidence="1 2">
    <name type="scientific">Litoribrevibacter euphylliae</name>
    <dbReference type="NCBI Taxonomy" id="1834034"/>
    <lineage>
        <taxon>Bacteria</taxon>
        <taxon>Pseudomonadati</taxon>
        <taxon>Pseudomonadota</taxon>
        <taxon>Gammaproteobacteria</taxon>
        <taxon>Oceanospirillales</taxon>
        <taxon>Oceanospirillaceae</taxon>
        <taxon>Litoribrevibacter</taxon>
    </lineage>
</organism>
<proteinExistence type="predicted"/>